<evidence type="ECO:0000256" key="2">
    <source>
        <dbReference type="ARBA" id="ARBA00023125"/>
    </source>
</evidence>
<evidence type="ECO:0000313" key="6">
    <source>
        <dbReference type="EMBL" id="GAA2904646.1"/>
    </source>
</evidence>
<organism evidence="6 7">
    <name type="scientific">Streptosporangium fragile</name>
    <dbReference type="NCBI Taxonomy" id="46186"/>
    <lineage>
        <taxon>Bacteria</taxon>
        <taxon>Bacillati</taxon>
        <taxon>Actinomycetota</taxon>
        <taxon>Actinomycetes</taxon>
        <taxon>Streptosporangiales</taxon>
        <taxon>Streptosporangiaceae</taxon>
        <taxon>Streptosporangium</taxon>
    </lineage>
</organism>
<dbReference type="InterPro" id="IPR036271">
    <property type="entry name" value="Tet_transcr_reg_TetR-rel_C_sf"/>
</dbReference>
<evidence type="ECO:0000259" key="5">
    <source>
        <dbReference type="PROSITE" id="PS50977"/>
    </source>
</evidence>
<protein>
    <recommendedName>
        <fullName evidence="5">HTH tetR-type domain-containing protein</fullName>
    </recommendedName>
</protein>
<dbReference type="InterPro" id="IPR050109">
    <property type="entry name" value="HTH-type_TetR-like_transc_reg"/>
</dbReference>
<dbReference type="EMBL" id="BAAAVI010000080">
    <property type="protein sequence ID" value="GAA2904646.1"/>
    <property type="molecule type" value="Genomic_DNA"/>
</dbReference>
<evidence type="ECO:0000256" key="3">
    <source>
        <dbReference type="ARBA" id="ARBA00023163"/>
    </source>
</evidence>
<evidence type="ECO:0000313" key="7">
    <source>
        <dbReference type="Proteomes" id="UP001500831"/>
    </source>
</evidence>
<dbReference type="PANTHER" id="PTHR30055:SF151">
    <property type="entry name" value="TRANSCRIPTIONAL REGULATORY PROTEIN"/>
    <property type="match status" value="1"/>
</dbReference>
<dbReference type="Pfam" id="PF00440">
    <property type="entry name" value="TetR_N"/>
    <property type="match status" value="1"/>
</dbReference>
<evidence type="ECO:0000256" key="4">
    <source>
        <dbReference type="PROSITE-ProRule" id="PRU00335"/>
    </source>
</evidence>
<dbReference type="PANTHER" id="PTHR30055">
    <property type="entry name" value="HTH-TYPE TRANSCRIPTIONAL REGULATOR RUTR"/>
    <property type="match status" value="1"/>
</dbReference>
<comment type="caution">
    <text evidence="6">The sequence shown here is derived from an EMBL/GenBank/DDBJ whole genome shotgun (WGS) entry which is preliminary data.</text>
</comment>
<dbReference type="InterPro" id="IPR001647">
    <property type="entry name" value="HTH_TetR"/>
</dbReference>
<dbReference type="Pfam" id="PF13305">
    <property type="entry name" value="TetR_C_33"/>
    <property type="match status" value="1"/>
</dbReference>
<reference evidence="7" key="1">
    <citation type="journal article" date="2019" name="Int. J. Syst. Evol. Microbiol.">
        <title>The Global Catalogue of Microorganisms (GCM) 10K type strain sequencing project: providing services to taxonomists for standard genome sequencing and annotation.</title>
        <authorList>
            <consortium name="The Broad Institute Genomics Platform"/>
            <consortium name="The Broad Institute Genome Sequencing Center for Infectious Disease"/>
            <person name="Wu L."/>
            <person name="Ma J."/>
        </authorList>
    </citation>
    <scope>NUCLEOTIDE SEQUENCE [LARGE SCALE GENOMIC DNA]</scope>
    <source>
        <strain evidence="7">JCM 6242</strain>
    </source>
</reference>
<dbReference type="Proteomes" id="UP001500831">
    <property type="component" value="Unassembled WGS sequence"/>
</dbReference>
<keyword evidence="1" id="KW-0805">Transcription regulation</keyword>
<feature type="domain" description="HTH tetR-type" evidence="5">
    <location>
        <begin position="8"/>
        <end position="68"/>
    </location>
</feature>
<proteinExistence type="predicted"/>
<keyword evidence="7" id="KW-1185">Reference proteome</keyword>
<evidence type="ECO:0000256" key="1">
    <source>
        <dbReference type="ARBA" id="ARBA00023015"/>
    </source>
</evidence>
<keyword evidence="3" id="KW-0804">Transcription</keyword>
<dbReference type="InterPro" id="IPR009057">
    <property type="entry name" value="Homeodomain-like_sf"/>
</dbReference>
<dbReference type="InterPro" id="IPR025996">
    <property type="entry name" value="MT1864/Rv1816-like_C"/>
</dbReference>
<name>A0ABP6IQL7_9ACTN</name>
<gene>
    <name evidence="6" type="ORF">GCM10010517_70720</name>
</gene>
<accession>A0ABP6IQL7</accession>
<dbReference type="SUPFAM" id="SSF48498">
    <property type="entry name" value="Tetracyclin repressor-like, C-terminal domain"/>
    <property type="match status" value="1"/>
</dbReference>
<feature type="DNA-binding region" description="H-T-H motif" evidence="4">
    <location>
        <begin position="31"/>
        <end position="50"/>
    </location>
</feature>
<keyword evidence="2 4" id="KW-0238">DNA-binding</keyword>
<dbReference type="Gene3D" id="1.10.357.10">
    <property type="entry name" value="Tetracycline Repressor, domain 2"/>
    <property type="match status" value="1"/>
</dbReference>
<dbReference type="PROSITE" id="PS50977">
    <property type="entry name" value="HTH_TETR_2"/>
    <property type="match status" value="1"/>
</dbReference>
<dbReference type="SUPFAM" id="SSF46689">
    <property type="entry name" value="Homeodomain-like"/>
    <property type="match status" value="1"/>
</dbReference>
<sequence length="193" mass="20741">MSARRGEPLTHHEISATALRMVDAGGVEALSMRKLAAELDVNPMSLYHHVENKTALIRQLCALAVSRLELPPDDGSHWQDQLRALAHAYRSLARLHPALWAYVQVHPEMIGREDGMWAVLCRILAAAGVPGEDLLHTGEALYSFVSGFVTAESQGGLGGHAGGDVDRTFEIAVDLIVSGLERHGGSGARPEAP</sequence>